<feature type="region of interest" description="Disordered" evidence="1">
    <location>
        <begin position="80"/>
        <end position="161"/>
    </location>
</feature>
<evidence type="ECO:0000313" key="2">
    <source>
        <dbReference type="EMBL" id="KAF6469714.1"/>
    </source>
</evidence>
<feature type="compositionally biased region" description="Pro residues" evidence="1">
    <location>
        <begin position="34"/>
        <end position="43"/>
    </location>
</feature>
<accession>A0A7J8HBH8</accession>
<keyword evidence="3" id="KW-1185">Reference proteome</keyword>
<comment type="caution">
    <text evidence="2">The sequence shown here is derived from an EMBL/GenBank/DDBJ whole genome shotgun (WGS) entry which is preliminary data.</text>
</comment>
<feature type="region of interest" description="Disordered" evidence="1">
    <location>
        <begin position="1"/>
        <end position="68"/>
    </location>
</feature>
<protein>
    <submittedName>
        <fullName evidence="2">Uncharacterized protein</fullName>
    </submittedName>
</protein>
<evidence type="ECO:0000256" key="1">
    <source>
        <dbReference type="SAM" id="MobiDB-lite"/>
    </source>
</evidence>
<dbReference type="AlphaFoldDB" id="A0A7J8HBH8"/>
<gene>
    <name evidence="2" type="ORF">HJG59_011091</name>
</gene>
<feature type="compositionally biased region" description="Polar residues" evidence="1">
    <location>
        <begin position="1"/>
        <end position="11"/>
    </location>
</feature>
<feature type="compositionally biased region" description="Low complexity" evidence="1">
    <location>
        <begin position="83"/>
        <end position="100"/>
    </location>
</feature>
<evidence type="ECO:0000313" key="3">
    <source>
        <dbReference type="Proteomes" id="UP000550707"/>
    </source>
</evidence>
<sequence length="178" mass="18109">MTAVVSPSTEGGWTPSAGPPSTRSRRCGGTPWPGTKPRPPAEWPAPQLLLQPGPRLPPTGLGGPLPCLGVRTWTAELKHLLGPPSSSARSAHPPSSAGSALGCPGPQDFLPLPADAGPAQGASGREGGREEAPPTPSHLSTLPASRTWVGPGPLRPGEEGPLAAFLAGDWNTFPRGKN</sequence>
<dbReference type="Proteomes" id="UP000550707">
    <property type="component" value="Unassembled WGS sequence"/>
</dbReference>
<reference evidence="2 3" key="1">
    <citation type="journal article" date="2020" name="Nature">
        <title>Six reference-quality genomes reveal evolution of bat adaptations.</title>
        <authorList>
            <person name="Jebb D."/>
            <person name="Huang Z."/>
            <person name="Pippel M."/>
            <person name="Hughes G.M."/>
            <person name="Lavrichenko K."/>
            <person name="Devanna P."/>
            <person name="Winkler S."/>
            <person name="Jermiin L.S."/>
            <person name="Skirmuntt E.C."/>
            <person name="Katzourakis A."/>
            <person name="Burkitt-Gray L."/>
            <person name="Ray D.A."/>
            <person name="Sullivan K.A.M."/>
            <person name="Roscito J.G."/>
            <person name="Kirilenko B.M."/>
            <person name="Davalos L.M."/>
            <person name="Corthals A.P."/>
            <person name="Power M.L."/>
            <person name="Jones G."/>
            <person name="Ransome R.D."/>
            <person name="Dechmann D.K.N."/>
            <person name="Locatelli A.G."/>
            <person name="Puechmaille S.J."/>
            <person name="Fedrigo O."/>
            <person name="Jarvis E.D."/>
            <person name="Hiller M."/>
            <person name="Vernes S.C."/>
            <person name="Myers E.W."/>
            <person name="Teeling E.C."/>
        </authorList>
    </citation>
    <scope>NUCLEOTIDE SEQUENCE [LARGE SCALE GENOMIC DNA]</scope>
    <source>
        <strain evidence="2">MMolMol1</strain>
        <tissue evidence="2">Muscle</tissue>
    </source>
</reference>
<dbReference type="EMBL" id="JACASF010000007">
    <property type="protein sequence ID" value="KAF6469714.1"/>
    <property type="molecule type" value="Genomic_DNA"/>
</dbReference>
<name>A0A7J8HBH8_MOLMO</name>
<proteinExistence type="predicted"/>
<dbReference type="InParanoid" id="A0A7J8HBH8"/>
<organism evidence="2 3">
    <name type="scientific">Molossus molossus</name>
    <name type="common">Pallas' mastiff bat</name>
    <name type="synonym">Vespertilio molossus</name>
    <dbReference type="NCBI Taxonomy" id="27622"/>
    <lineage>
        <taxon>Eukaryota</taxon>
        <taxon>Metazoa</taxon>
        <taxon>Chordata</taxon>
        <taxon>Craniata</taxon>
        <taxon>Vertebrata</taxon>
        <taxon>Euteleostomi</taxon>
        <taxon>Mammalia</taxon>
        <taxon>Eutheria</taxon>
        <taxon>Laurasiatheria</taxon>
        <taxon>Chiroptera</taxon>
        <taxon>Yangochiroptera</taxon>
        <taxon>Molossidae</taxon>
        <taxon>Molossus</taxon>
    </lineage>
</organism>